<dbReference type="InterPro" id="IPR001041">
    <property type="entry name" value="2Fe-2S_ferredoxin-type"/>
</dbReference>
<evidence type="ECO:0000313" key="7">
    <source>
        <dbReference type="EMBL" id="NGN43901.1"/>
    </source>
</evidence>
<evidence type="ECO:0000256" key="2">
    <source>
        <dbReference type="ARBA" id="ARBA00022723"/>
    </source>
</evidence>
<gene>
    <name evidence="7" type="ORF">G6N74_22815</name>
</gene>
<keyword evidence="2" id="KW-0479">Metal-binding</keyword>
<proteinExistence type="predicted"/>
<dbReference type="GO" id="GO:0051537">
    <property type="term" value="F:2 iron, 2 sulfur cluster binding"/>
    <property type="evidence" value="ECO:0007669"/>
    <property type="project" value="UniProtKB-KW"/>
</dbReference>
<dbReference type="InterPro" id="IPR006058">
    <property type="entry name" value="2Fe2S_fd_BS"/>
</dbReference>
<dbReference type="GO" id="GO:0046872">
    <property type="term" value="F:metal ion binding"/>
    <property type="evidence" value="ECO:0007669"/>
    <property type="project" value="UniProtKB-KW"/>
</dbReference>
<comment type="caution">
    <text evidence="7">The sequence shown here is derived from an EMBL/GenBank/DDBJ whole genome shotgun (WGS) entry which is preliminary data.</text>
</comment>
<dbReference type="RefSeq" id="WP_165120312.1">
    <property type="nucleotide sequence ID" value="NZ_JAAKZG010000012.1"/>
</dbReference>
<keyword evidence="1" id="KW-0001">2Fe-2S</keyword>
<dbReference type="InterPro" id="IPR002888">
    <property type="entry name" value="2Fe-2S-bd"/>
</dbReference>
<dbReference type="PANTHER" id="PTHR44379:SF5">
    <property type="entry name" value="OXIDOREDUCTASE WITH IRON-SULFUR SUBUNIT"/>
    <property type="match status" value="1"/>
</dbReference>
<dbReference type="SUPFAM" id="SSF54292">
    <property type="entry name" value="2Fe-2S ferredoxin-like"/>
    <property type="match status" value="1"/>
</dbReference>
<evidence type="ECO:0000256" key="3">
    <source>
        <dbReference type="ARBA" id="ARBA00023002"/>
    </source>
</evidence>
<dbReference type="AlphaFoldDB" id="A0A7C9RA08"/>
<dbReference type="GO" id="GO:0016491">
    <property type="term" value="F:oxidoreductase activity"/>
    <property type="evidence" value="ECO:0007669"/>
    <property type="project" value="UniProtKB-KW"/>
</dbReference>
<evidence type="ECO:0000256" key="1">
    <source>
        <dbReference type="ARBA" id="ARBA00022714"/>
    </source>
</evidence>
<keyword evidence="4" id="KW-0408">Iron</keyword>
<keyword evidence="3" id="KW-0560">Oxidoreductase</keyword>
<keyword evidence="5" id="KW-0411">Iron-sulfur</keyword>
<organism evidence="7 8">
    <name type="scientific">Mesorhizobium zhangyense</name>
    <dbReference type="NCBI Taxonomy" id="1776730"/>
    <lineage>
        <taxon>Bacteria</taxon>
        <taxon>Pseudomonadati</taxon>
        <taxon>Pseudomonadota</taxon>
        <taxon>Alphaproteobacteria</taxon>
        <taxon>Hyphomicrobiales</taxon>
        <taxon>Phyllobacteriaceae</taxon>
        <taxon>Mesorhizobium</taxon>
    </lineage>
</organism>
<dbReference type="CDD" id="cd00207">
    <property type="entry name" value="fer2"/>
    <property type="match status" value="1"/>
</dbReference>
<evidence type="ECO:0000259" key="6">
    <source>
        <dbReference type="PROSITE" id="PS51085"/>
    </source>
</evidence>
<feature type="domain" description="2Fe-2S ferredoxin-type" evidence="6">
    <location>
        <begin position="1"/>
        <end position="77"/>
    </location>
</feature>
<dbReference type="PANTHER" id="PTHR44379">
    <property type="entry name" value="OXIDOREDUCTASE WITH IRON-SULFUR SUBUNIT"/>
    <property type="match status" value="1"/>
</dbReference>
<dbReference type="PROSITE" id="PS51085">
    <property type="entry name" value="2FE2S_FER_2"/>
    <property type="match status" value="1"/>
</dbReference>
<dbReference type="Gene3D" id="3.10.20.30">
    <property type="match status" value="1"/>
</dbReference>
<protein>
    <submittedName>
        <fullName evidence="7">(2Fe-2S)-binding protein</fullName>
    </submittedName>
</protein>
<dbReference type="Pfam" id="PF00111">
    <property type="entry name" value="Fer2"/>
    <property type="match status" value="1"/>
</dbReference>
<dbReference type="InterPro" id="IPR012675">
    <property type="entry name" value="Beta-grasp_dom_sf"/>
</dbReference>
<keyword evidence="8" id="KW-1185">Reference proteome</keyword>
<evidence type="ECO:0000256" key="4">
    <source>
        <dbReference type="ARBA" id="ARBA00023004"/>
    </source>
</evidence>
<dbReference type="Gene3D" id="1.10.150.120">
    <property type="entry name" value="[2Fe-2S]-binding domain"/>
    <property type="match status" value="1"/>
</dbReference>
<reference evidence="7 8" key="1">
    <citation type="submission" date="2020-02" db="EMBL/GenBank/DDBJ databases">
        <title>Genome sequence of the type strain CGMCC 1.15528 of Mesorhizobium zhangyense.</title>
        <authorList>
            <person name="Gao J."/>
            <person name="Sun J."/>
        </authorList>
    </citation>
    <scope>NUCLEOTIDE SEQUENCE [LARGE SCALE GENOMIC DNA]</scope>
    <source>
        <strain evidence="7 8">CGMCC 1.15528</strain>
    </source>
</reference>
<sequence length="165" mass="17825">MTVTFRLNGEDYRFRDDPMTPLVDILRQEHFLTGTKAVCREGFCGACTVHVDGEAVPSCLKPVGLLHGCEVTTIEGLSSGQEALHPLQAAFEAADAVQCGMCFPGMVMSLSAFMRDNPGACRAEIKSAMVGNICRCTGYERIVDTVVDCLDTHRQTTETAGSMNV</sequence>
<dbReference type="InterPro" id="IPR036010">
    <property type="entry name" value="2Fe-2S_ferredoxin-like_sf"/>
</dbReference>
<dbReference type="PROSITE" id="PS00197">
    <property type="entry name" value="2FE2S_FER_1"/>
    <property type="match status" value="1"/>
</dbReference>
<dbReference type="Proteomes" id="UP000481252">
    <property type="component" value="Unassembled WGS sequence"/>
</dbReference>
<dbReference type="EMBL" id="JAAKZG010000012">
    <property type="protein sequence ID" value="NGN43901.1"/>
    <property type="molecule type" value="Genomic_DNA"/>
</dbReference>
<evidence type="ECO:0000313" key="8">
    <source>
        <dbReference type="Proteomes" id="UP000481252"/>
    </source>
</evidence>
<dbReference type="SUPFAM" id="SSF47741">
    <property type="entry name" value="CO dehydrogenase ISP C-domain like"/>
    <property type="match status" value="1"/>
</dbReference>
<dbReference type="InterPro" id="IPR051452">
    <property type="entry name" value="Diverse_Oxidoreductases"/>
</dbReference>
<accession>A0A7C9RA08</accession>
<dbReference type="Pfam" id="PF01799">
    <property type="entry name" value="Fer2_2"/>
    <property type="match status" value="1"/>
</dbReference>
<evidence type="ECO:0000256" key="5">
    <source>
        <dbReference type="ARBA" id="ARBA00023014"/>
    </source>
</evidence>
<name>A0A7C9RA08_9HYPH</name>
<dbReference type="InterPro" id="IPR036884">
    <property type="entry name" value="2Fe-2S-bd_dom_sf"/>
</dbReference>